<dbReference type="RefSeq" id="XP_056765899.1">
    <property type="nucleotide sequence ID" value="XM_056910195.1"/>
</dbReference>
<dbReference type="Pfam" id="PF04428">
    <property type="entry name" value="Choline_kin_N"/>
    <property type="match status" value="1"/>
</dbReference>
<accession>A0AAD6C5F4</accession>
<evidence type="ECO:0000313" key="5">
    <source>
        <dbReference type="Proteomes" id="UP001213681"/>
    </source>
</evidence>
<dbReference type="InterPro" id="IPR011009">
    <property type="entry name" value="Kinase-like_dom_sf"/>
</dbReference>
<proteinExistence type="inferred from homology"/>
<feature type="domain" description="Choline kinase N-terminal" evidence="3">
    <location>
        <begin position="132"/>
        <end position="205"/>
    </location>
</feature>
<dbReference type="GO" id="GO:0005737">
    <property type="term" value="C:cytoplasm"/>
    <property type="evidence" value="ECO:0007669"/>
    <property type="project" value="TreeGrafter"/>
</dbReference>
<keyword evidence="5" id="KW-1185">Reference proteome</keyword>
<dbReference type="GO" id="GO:0004103">
    <property type="term" value="F:choline kinase activity"/>
    <property type="evidence" value="ECO:0007669"/>
    <property type="project" value="TreeGrafter"/>
</dbReference>
<dbReference type="Proteomes" id="UP001213681">
    <property type="component" value="Unassembled WGS sequence"/>
</dbReference>
<dbReference type="PANTHER" id="PTHR22603:SF93">
    <property type="entry name" value="RE24176P"/>
    <property type="match status" value="1"/>
</dbReference>
<name>A0AAD6C5F4_9EURO</name>
<feature type="compositionally biased region" description="Polar residues" evidence="2">
    <location>
        <begin position="1"/>
        <end position="10"/>
    </location>
</feature>
<feature type="compositionally biased region" description="Low complexity" evidence="2">
    <location>
        <begin position="471"/>
        <end position="485"/>
    </location>
</feature>
<feature type="region of interest" description="Disordered" evidence="2">
    <location>
        <begin position="564"/>
        <end position="592"/>
    </location>
</feature>
<evidence type="ECO:0000256" key="1">
    <source>
        <dbReference type="ARBA" id="ARBA00038211"/>
    </source>
</evidence>
<dbReference type="EMBL" id="JAPVEA010000006">
    <property type="protein sequence ID" value="KAJ5450364.1"/>
    <property type="molecule type" value="Genomic_DNA"/>
</dbReference>
<reference evidence="4" key="1">
    <citation type="submission" date="2022-12" db="EMBL/GenBank/DDBJ databases">
        <authorList>
            <person name="Petersen C."/>
        </authorList>
    </citation>
    <scope>NUCLEOTIDE SEQUENCE</scope>
    <source>
        <strain evidence="4">IBT 16125</strain>
    </source>
</reference>
<dbReference type="GO" id="GO:0004305">
    <property type="term" value="F:ethanolamine kinase activity"/>
    <property type="evidence" value="ECO:0007669"/>
    <property type="project" value="TreeGrafter"/>
</dbReference>
<reference evidence="4" key="2">
    <citation type="journal article" date="2023" name="IMA Fungus">
        <title>Comparative genomic study of the Penicillium genus elucidates a diverse pangenome and 15 lateral gene transfer events.</title>
        <authorList>
            <person name="Petersen C."/>
            <person name="Sorensen T."/>
            <person name="Nielsen M.R."/>
            <person name="Sondergaard T.E."/>
            <person name="Sorensen J.L."/>
            <person name="Fitzpatrick D.A."/>
            <person name="Frisvad J.C."/>
            <person name="Nielsen K.L."/>
        </authorList>
    </citation>
    <scope>NUCLEOTIDE SEQUENCE</scope>
    <source>
        <strain evidence="4">IBT 16125</strain>
    </source>
</reference>
<dbReference type="CDD" id="cd05157">
    <property type="entry name" value="ETNK_euk"/>
    <property type="match status" value="1"/>
</dbReference>
<feature type="region of interest" description="Disordered" evidence="2">
    <location>
        <begin position="1"/>
        <end position="33"/>
    </location>
</feature>
<dbReference type="Pfam" id="PF01633">
    <property type="entry name" value="Choline_kinase"/>
    <property type="match status" value="1"/>
</dbReference>
<sequence length="642" mass="72660">MPSAWSSQSSVKHDASIGDDNEQISKGDEDPQMSLFHQVSEWLQHEKVRRKNRKARRAEASGATDAARECEDFSIDEAPICSESTFSLDKLEKILLQYSGARTGDALLSLQPIKRAVRRRPKGLRRGSASESDVTDIEAPVPSVEAVLDNSKTLAYTGGAAEEESNESSTCSKRLKDQEAWLTFKTEIVRIAHTMQLRGWRKVPMEAAGDIRVIRLSVDHLIDREKELQILRRLGRKNIGPRVLGTFRNGRFEEFFEARPLTPRELRLPETAKQIAKRMRELHDGIELLEEEREGGPVIFKNWDKWVDRCEQVTTWLDKELKSPQNEENATAEPWRRRGYVCGVPWEIFRKAVDNYRVWLIASCGGIGEIKRQLVFAHNDTQYGNLLRMEPATQSPLLLPANEHKQLVVIDFEYSSANTPGLEFANHFTEWCYNYHDEEIPWACNNRLYPTPEEQHRFVANYLTHRPAIPGAPTSPLATPSATPSMRGGRSTTAITPLNLDDGHEGPLGQQLEVSGEDELENQVRYLMHQTRLWRVMNSAQWVAWGIVQAKVPGMDEGIAEMAAASGKGSSEHEKHSSGLGEHKSPPVDPDVDEEEEAFDYLAYSQDRAMFFWSDLLALGLVNADDLPAPMLEHIRARAVDY</sequence>
<evidence type="ECO:0000256" key="2">
    <source>
        <dbReference type="SAM" id="MobiDB-lite"/>
    </source>
</evidence>
<comment type="similarity">
    <text evidence="1">Belongs to the choline/ethanolamine kinase family.</text>
</comment>
<protein>
    <recommendedName>
        <fullName evidence="3">Choline kinase N-terminal domain-containing protein</fullName>
    </recommendedName>
</protein>
<dbReference type="GeneID" id="81600438"/>
<dbReference type="InterPro" id="IPR007521">
    <property type="entry name" value="Choline_kin_N"/>
</dbReference>
<comment type="caution">
    <text evidence="4">The sequence shown here is derived from an EMBL/GenBank/DDBJ whole genome shotgun (WGS) entry which is preliminary data.</text>
</comment>
<evidence type="ECO:0000313" key="4">
    <source>
        <dbReference type="EMBL" id="KAJ5450364.1"/>
    </source>
</evidence>
<dbReference type="AlphaFoldDB" id="A0AAD6C5F4"/>
<evidence type="ECO:0000259" key="3">
    <source>
        <dbReference type="Pfam" id="PF04428"/>
    </source>
</evidence>
<organism evidence="4 5">
    <name type="scientific">Penicillium daleae</name>
    <dbReference type="NCBI Taxonomy" id="63821"/>
    <lineage>
        <taxon>Eukaryota</taxon>
        <taxon>Fungi</taxon>
        <taxon>Dikarya</taxon>
        <taxon>Ascomycota</taxon>
        <taxon>Pezizomycotina</taxon>
        <taxon>Eurotiomycetes</taxon>
        <taxon>Eurotiomycetidae</taxon>
        <taxon>Eurotiales</taxon>
        <taxon>Aspergillaceae</taxon>
        <taxon>Penicillium</taxon>
    </lineage>
</organism>
<dbReference type="SUPFAM" id="SSF56112">
    <property type="entry name" value="Protein kinase-like (PK-like)"/>
    <property type="match status" value="1"/>
</dbReference>
<gene>
    <name evidence="4" type="ORF">N7458_006813</name>
</gene>
<dbReference type="PANTHER" id="PTHR22603">
    <property type="entry name" value="CHOLINE/ETHANOALAMINE KINASE"/>
    <property type="match status" value="1"/>
</dbReference>
<feature type="compositionally biased region" description="Basic and acidic residues" evidence="2">
    <location>
        <begin position="570"/>
        <end position="586"/>
    </location>
</feature>
<dbReference type="Gene3D" id="3.90.1200.10">
    <property type="match status" value="1"/>
</dbReference>
<dbReference type="GO" id="GO:0006646">
    <property type="term" value="P:phosphatidylethanolamine biosynthetic process"/>
    <property type="evidence" value="ECO:0007669"/>
    <property type="project" value="TreeGrafter"/>
</dbReference>
<feature type="region of interest" description="Disordered" evidence="2">
    <location>
        <begin position="470"/>
        <end position="490"/>
    </location>
</feature>